<feature type="chain" id="PRO_5020536608" evidence="2">
    <location>
        <begin position="17"/>
        <end position="332"/>
    </location>
</feature>
<feature type="region of interest" description="Disordered" evidence="1">
    <location>
        <begin position="128"/>
        <end position="312"/>
    </location>
</feature>
<evidence type="ECO:0000313" key="4">
    <source>
        <dbReference type="Proteomes" id="UP000278143"/>
    </source>
</evidence>
<feature type="signal peptide" evidence="2">
    <location>
        <begin position="1"/>
        <end position="16"/>
    </location>
</feature>
<reference evidence="4" key="1">
    <citation type="journal article" date="2018" name="Nat. Microbiol.">
        <title>Leveraging single-cell genomics to expand the fungal tree of life.</title>
        <authorList>
            <person name="Ahrendt S.R."/>
            <person name="Quandt C.A."/>
            <person name="Ciobanu D."/>
            <person name="Clum A."/>
            <person name="Salamov A."/>
            <person name="Andreopoulos B."/>
            <person name="Cheng J.F."/>
            <person name="Woyke T."/>
            <person name="Pelin A."/>
            <person name="Henrissat B."/>
            <person name="Reynolds N.K."/>
            <person name="Benny G.L."/>
            <person name="Smith M.E."/>
            <person name="James T.Y."/>
            <person name="Grigoriev I.V."/>
        </authorList>
    </citation>
    <scope>NUCLEOTIDE SEQUENCE [LARGE SCALE GENOMIC DNA]</scope>
    <source>
        <strain evidence="4">Benny S71-1</strain>
    </source>
</reference>
<organism evidence="3 4">
    <name type="scientific">Syncephalis pseudoplumigaleata</name>
    <dbReference type="NCBI Taxonomy" id="1712513"/>
    <lineage>
        <taxon>Eukaryota</taxon>
        <taxon>Fungi</taxon>
        <taxon>Fungi incertae sedis</taxon>
        <taxon>Zoopagomycota</taxon>
        <taxon>Zoopagomycotina</taxon>
        <taxon>Zoopagomycetes</taxon>
        <taxon>Zoopagales</taxon>
        <taxon>Piptocephalidaceae</taxon>
        <taxon>Syncephalis</taxon>
    </lineage>
</organism>
<proteinExistence type="predicted"/>
<dbReference type="AlphaFoldDB" id="A0A4P9YW25"/>
<protein>
    <submittedName>
        <fullName evidence="3">Uncharacterized protein</fullName>
    </submittedName>
</protein>
<feature type="compositionally biased region" description="Low complexity" evidence="1">
    <location>
        <begin position="238"/>
        <end position="264"/>
    </location>
</feature>
<name>A0A4P9YW25_9FUNG</name>
<accession>A0A4P9YW25</accession>
<evidence type="ECO:0000256" key="2">
    <source>
        <dbReference type="SAM" id="SignalP"/>
    </source>
</evidence>
<evidence type="ECO:0000256" key="1">
    <source>
        <dbReference type="SAM" id="MobiDB-lite"/>
    </source>
</evidence>
<feature type="compositionally biased region" description="Basic residues" evidence="1">
    <location>
        <begin position="217"/>
        <end position="227"/>
    </location>
</feature>
<sequence length="332" mass="36209">MMLLLLLLLMPLVFRAMVPTNSNACPTAATASAPAAKAKAASHEGHRATPPSSLIKVVTALESSRTGQAAWPEYVRRMQNVGTADQSIYLRGKSVRDSLRSFHAGNKGSMSEASTYDSVESRRLYRPAAGHHHHHAADRSRPQQQQQQQQQRKRRHLLHRLCPQEFARRRASSPGSAGIRGAASATSEPAPTIRAAAPAMAPNLSNDPLLSRLFRAPIRKRPRKSKKTPSGATARPKPATARHSSSTPSAAAAAAAAAISAAPTDHSTLDRPPLPDDGASHEEQPERMRTSRSRLPWSWPRRRKGGRKGKESHISCWMKYRLTFCSDCGIDD</sequence>
<evidence type="ECO:0000313" key="3">
    <source>
        <dbReference type="EMBL" id="RKP23652.1"/>
    </source>
</evidence>
<feature type="compositionally biased region" description="Basic and acidic residues" evidence="1">
    <location>
        <begin position="278"/>
        <end position="289"/>
    </location>
</feature>
<keyword evidence="4" id="KW-1185">Reference proteome</keyword>
<dbReference type="EMBL" id="KZ990795">
    <property type="protein sequence ID" value="RKP23652.1"/>
    <property type="molecule type" value="Genomic_DNA"/>
</dbReference>
<keyword evidence="2" id="KW-0732">Signal</keyword>
<feature type="compositionally biased region" description="Low complexity" evidence="1">
    <location>
        <begin position="189"/>
        <end position="202"/>
    </location>
</feature>
<gene>
    <name evidence="3" type="ORF">SYNPS1DRAFT_30595</name>
</gene>
<dbReference type="Proteomes" id="UP000278143">
    <property type="component" value="Unassembled WGS sequence"/>
</dbReference>